<dbReference type="FunFam" id="3.10.20.370:FF:000001">
    <property type="entry name" value="Retrovirus-related Pol polyprotein from transposon 17.6-like protein"/>
    <property type="match status" value="1"/>
</dbReference>
<dbReference type="GO" id="GO:0006310">
    <property type="term" value="P:DNA recombination"/>
    <property type="evidence" value="ECO:0007669"/>
    <property type="project" value="UniProtKB-KW"/>
</dbReference>
<accession>A0A087H2U0</accession>
<dbReference type="PROSITE" id="PS50994">
    <property type="entry name" value="INTEGRASE"/>
    <property type="match status" value="1"/>
</dbReference>
<feature type="region of interest" description="Disordered" evidence="16">
    <location>
        <begin position="280"/>
        <end position="347"/>
    </location>
</feature>
<reference evidence="20" key="1">
    <citation type="journal article" date="2015" name="Nat. Plants">
        <title>Genome expansion of Arabis alpina linked with retrotransposition and reduced symmetric DNA methylation.</title>
        <authorList>
            <person name="Willing E.M."/>
            <person name="Rawat V."/>
            <person name="Mandakova T."/>
            <person name="Maumus F."/>
            <person name="James G.V."/>
            <person name="Nordstroem K.J."/>
            <person name="Becker C."/>
            <person name="Warthmann N."/>
            <person name="Chica C."/>
            <person name="Szarzynska B."/>
            <person name="Zytnicki M."/>
            <person name="Albani M.C."/>
            <person name="Kiefer C."/>
            <person name="Bergonzi S."/>
            <person name="Castaings L."/>
            <person name="Mateos J.L."/>
            <person name="Berns M.C."/>
            <person name="Bujdoso N."/>
            <person name="Piofczyk T."/>
            <person name="de Lorenzo L."/>
            <person name="Barrero-Sicilia C."/>
            <person name="Mateos I."/>
            <person name="Piednoel M."/>
            <person name="Hagmann J."/>
            <person name="Chen-Min-Tao R."/>
            <person name="Iglesias-Fernandez R."/>
            <person name="Schuster S.C."/>
            <person name="Alonso-Blanco C."/>
            <person name="Roudier F."/>
            <person name="Carbonero P."/>
            <person name="Paz-Ares J."/>
            <person name="Davis S.J."/>
            <person name="Pecinka A."/>
            <person name="Quesneville H."/>
            <person name="Colot V."/>
            <person name="Lysak M.A."/>
            <person name="Weigel D."/>
            <person name="Coupland G."/>
            <person name="Schneeberger K."/>
        </authorList>
    </citation>
    <scope>NUCLEOTIDE SEQUENCE [LARGE SCALE GENOMIC DNA]</scope>
    <source>
        <strain evidence="20">cv. Pajares</strain>
    </source>
</reference>
<dbReference type="InterPro" id="IPR056924">
    <property type="entry name" value="SH3_Tf2-1"/>
</dbReference>
<protein>
    <recommendedName>
        <fullName evidence="21">Integrase catalytic domain-containing protein</fullName>
    </recommendedName>
</protein>
<dbReference type="InterPro" id="IPR036397">
    <property type="entry name" value="RNaseH_sf"/>
</dbReference>
<dbReference type="eggNOG" id="KOG0017">
    <property type="taxonomic scope" value="Eukaryota"/>
</dbReference>
<evidence type="ECO:0000256" key="16">
    <source>
        <dbReference type="SAM" id="MobiDB-lite"/>
    </source>
</evidence>
<dbReference type="InterPro" id="IPR016197">
    <property type="entry name" value="Chromo-like_dom_sf"/>
</dbReference>
<feature type="compositionally biased region" description="Polar residues" evidence="16">
    <location>
        <begin position="1391"/>
        <end position="1409"/>
    </location>
</feature>
<dbReference type="Pfam" id="PF08284">
    <property type="entry name" value="RVP_2"/>
    <property type="match status" value="1"/>
</dbReference>
<keyword evidence="5" id="KW-0479">Metal-binding</keyword>
<dbReference type="Gene3D" id="3.30.420.10">
    <property type="entry name" value="Ribonuclease H-like superfamily/Ribonuclease H"/>
    <property type="match status" value="1"/>
</dbReference>
<dbReference type="Gene3D" id="3.10.20.370">
    <property type="match status" value="1"/>
</dbReference>
<dbReference type="CDD" id="cd00303">
    <property type="entry name" value="retropepsin_like"/>
    <property type="match status" value="1"/>
</dbReference>
<dbReference type="InterPro" id="IPR012337">
    <property type="entry name" value="RNaseH-like_sf"/>
</dbReference>
<dbReference type="GO" id="GO:0003677">
    <property type="term" value="F:DNA binding"/>
    <property type="evidence" value="ECO:0007669"/>
    <property type="project" value="UniProtKB-KW"/>
</dbReference>
<dbReference type="InterPro" id="IPR050951">
    <property type="entry name" value="Retrovirus_Pol_polyprotein"/>
</dbReference>
<keyword evidence="2" id="KW-0808">Transferase</keyword>
<sequence>MNTDAPSAAAPTNTEKEMTIREVQTLCLQNSRQMQDMVEMLLQMKASLNIQPNHGALPSGIPQGSSQGQRDGKGITFDSPLQFTEGSRDVSYSLTTPPQWQRQDTRNTPFTRCLELPTFNGENAESWVSRVEQYFEIEELVEYQKLNAVRACFIDKALDWYRWERDRNPFRSWKDMRSRVVATYASHNNTCAGKRLLVLKQEGSVADYCREFIGLATNAPEVPEFILEWTFMNGLKPQIRSRVLTFAPQTLDTMMSVAKMVDDWSDENWRSPEKISVSAGLSDRPGYNQGSGLSTGLGLKNGTGPSWSKPNSQLNPADHTTAFRPGDKTNPNHIRPKPPTKRLSPTEMAQRKAAGLCFRCDEKWHIRHSCAKRELMILIAQPDGTDIVWDNGEEEFSDATDLPITELAELSLNSVVGISSPSTMKLTGSLGNTDVVVMIDSGASHNFISTRLVNQPALTPHTAGNYGVLTGAGIPVKGEGICRELTLLVQGLRIRADFLPLALGSADVILGMQWLASLGEMKVNWGLQWMRFTVDNAEVTLQGDPTLCCSELSLKAWLKAVEHGELGVIVEYNGLQSVEQAEPVGIVPSLLQQVLERYPEVFSDPQGLPPSRGRAHEINLEPGVKPEHQDHLEMVLSVLQEQQLYANKKKCQFGCKEIEYLGHIISGDGVAVNPQKIHAMVSWLEPKNIKALRGFLGLTGYYRKFVRGYGDIAKPLTSLLKKDQFQWSVEAGVAFQRLKQAMTTVPVLALVDFSELFVIKSDASGIGLGAVLMQQQKPIAFFSQALTDRQKLKSVYERELMAIVLAIQRWRHYLLGRKFLVRTDQKSLKFLLEQREVNAEYQQWLTKILGFDFDIVYKPGLENKAADALSRREGVPQLFALSIPGAIQLDMIQTEVDKDMELSKIKAEVLQNVGLHPEFSVVQGRLLKQGKLVIPKSSILVRVLLHEFHSSPMGGHGGILKTQRRLGDMFYWKGMMADIKQYVAACLVCEKHKYSTLAPAGLLQPLPIPVQVWEDISMDFVEGLPKSEGFEVVMVVVDRLSKYAHFVKLKHPYDASSVASLFVQEIVRLHGFPKTLISDRDVTFTGRFWTALFKLAGTSLNFSTAYHPQTDGQTEVTNRGLETILRCFSSDKPSSWSTYLPWAELCYNTSYHYTIQMSPFKALYGRDPPTLLKYEDGSTRNAKLEGQLKERDAMIQLLRQHILKAQQLMKHRADSHRREVEFKVGDMVFLKLKPYRQQSLARRVNEKLAARFYGPFEVAARVGAVSYKLKLPPSAKIHHTFHISQLKLAVGSSFAPSELPAPLSKEGAIEATPEAYMGFRVNKQSGQEEVLIKWKDLPDCDSTWEWKGVIQEQFPHFNLEDKVLFKAAGIDTVIREKTPLVHQYRRRKNRMGNSEGKSGPSMGQHSDKA</sequence>
<evidence type="ECO:0000313" key="19">
    <source>
        <dbReference type="EMBL" id="KFK36442.1"/>
    </source>
</evidence>
<dbReference type="GO" id="GO:0004190">
    <property type="term" value="F:aspartic-type endopeptidase activity"/>
    <property type="evidence" value="ECO:0007669"/>
    <property type="project" value="UniProtKB-KW"/>
</dbReference>
<dbReference type="InterPro" id="IPR005162">
    <property type="entry name" value="Retrotrans_gag_dom"/>
</dbReference>
<dbReference type="Pfam" id="PF17921">
    <property type="entry name" value="Integrase_H2C2"/>
    <property type="match status" value="1"/>
</dbReference>
<dbReference type="InterPro" id="IPR001584">
    <property type="entry name" value="Integrase_cat-core"/>
</dbReference>
<dbReference type="InterPro" id="IPR041577">
    <property type="entry name" value="RT_RNaseH_2"/>
</dbReference>
<dbReference type="Gene3D" id="2.40.70.10">
    <property type="entry name" value="Acid Proteases"/>
    <property type="match status" value="1"/>
</dbReference>
<keyword evidence="6" id="KW-0064">Aspartyl protease</keyword>
<evidence type="ECO:0008006" key="21">
    <source>
        <dbReference type="Google" id="ProtNLM"/>
    </source>
</evidence>
<evidence type="ECO:0000256" key="3">
    <source>
        <dbReference type="ARBA" id="ARBA00022695"/>
    </source>
</evidence>
<dbReference type="GO" id="GO:0004519">
    <property type="term" value="F:endonuclease activity"/>
    <property type="evidence" value="ECO:0007669"/>
    <property type="project" value="UniProtKB-KW"/>
</dbReference>
<feature type="region of interest" description="Disordered" evidence="16">
    <location>
        <begin position="53"/>
        <end position="80"/>
    </location>
</feature>
<organism evidence="19 20">
    <name type="scientific">Arabis alpina</name>
    <name type="common">Alpine rock-cress</name>
    <dbReference type="NCBI Taxonomy" id="50452"/>
    <lineage>
        <taxon>Eukaryota</taxon>
        <taxon>Viridiplantae</taxon>
        <taxon>Streptophyta</taxon>
        <taxon>Embryophyta</taxon>
        <taxon>Tracheophyta</taxon>
        <taxon>Spermatophyta</taxon>
        <taxon>Magnoliopsida</taxon>
        <taxon>eudicotyledons</taxon>
        <taxon>Gunneridae</taxon>
        <taxon>Pentapetalae</taxon>
        <taxon>rosids</taxon>
        <taxon>malvids</taxon>
        <taxon>Brassicales</taxon>
        <taxon>Brassicaceae</taxon>
        <taxon>Arabideae</taxon>
        <taxon>Arabis</taxon>
    </lineage>
</organism>
<evidence type="ECO:0000256" key="8">
    <source>
        <dbReference type="ARBA" id="ARBA00022801"/>
    </source>
</evidence>
<dbReference type="PANTHER" id="PTHR37984">
    <property type="entry name" value="PROTEIN CBG26694"/>
    <property type="match status" value="1"/>
</dbReference>
<evidence type="ECO:0000256" key="9">
    <source>
        <dbReference type="ARBA" id="ARBA00022842"/>
    </source>
</evidence>
<keyword evidence="13" id="KW-0238">DNA-binding</keyword>
<dbReference type="SUPFAM" id="SSF54160">
    <property type="entry name" value="Chromo domain-like"/>
    <property type="match status" value="1"/>
</dbReference>
<dbReference type="InterPro" id="IPR043128">
    <property type="entry name" value="Rev_trsase/Diguanyl_cyclase"/>
</dbReference>
<evidence type="ECO:0000313" key="20">
    <source>
        <dbReference type="Proteomes" id="UP000029120"/>
    </source>
</evidence>
<proteinExistence type="predicted"/>
<keyword evidence="4" id="KW-0540">Nuclease</keyword>
<keyword evidence="12" id="KW-0239">DNA-directed DNA polymerase</keyword>
<dbReference type="Pfam" id="PF03732">
    <property type="entry name" value="Retrotrans_gag"/>
    <property type="match status" value="1"/>
</dbReference>
<gene>
    <name evidence="19" type="ordered locus">AALP_Aa4g124900</name>
</gene>
<dbReference type="SUPFAM" id="SSF53098">
    <property type="entry name" value="Ribonuclease H-like"/>
    <property type="match status" value="1"/>
</dbReference>
<keyword evidence="8" id="KW-0378">Hydrolase</keyword>
<dbReference type="GO" id="GO:0003964">
    <property type="term" value="F:RNA-directed DNA polymerase activity"/>
    <property type="evidence" value="ECO:0007669"/>
    <property type="project" value="UniProtKB-KW"/>
</dbReference>
<evidence type="ECO:0000256" key="6">
    <source>
        <dbReference type="ARBA" id="ARBA00022750"/>
    </source>
</evidence>
<evidence type="ECO:0000256" key="2">
    <source>
        <dbReference type="ARBA" id="ARBA00022679"/>
    </source>
</evidence>
<name>A0A087H2U0_ARAAL</name>
<dbReference type="PANTHER" id="PTHR37984:SF5">
    <property type="entry name" value="PROTEIN NYNRIN-LIKE"/>
    <property type="match status" value="1"/>
</dbReference>
<feature type="domain" description="Integrase catalytic" evidence="18">
    <location>
        <begin position="1003"/>
        <end position="1167"/>
    </location>
</feature>
<keyword evidence="20" id="KW-1185">Reference proteome</keyword>
<keyword evidence="9" id="KW-0460">Magnesium</keyword>
<feature type="domain" description="Chromo" evidence="17">
    <location>
        <begin position="1311"/>
        <end position="1345"/>
    </location>
</feature>
<dbReference type="Gene3D" id="3.30.70.270">
    <property type="match status" value="2"/>
</dbReference>
<feature type="region of interest" description="Disordered" evidence="16">
    <location>
        <begin position="1384"/>
        <end position="1409"/>
    </location>
</feature>
<dbReference type="GO" id="GO:0006508">
    <property type="term" value="P:proteolysis"/>
    <property type="evidence" value="ECO:0007669"/>
    <property type="project" value="UniProtKB-KW"/>
</dbReference>
<dbReference type="InterPro" id="IPR043502">
    <property type="entry name" value="DNA/RNA_pol_sf"/>
</dbReference>
<evidence type="ECO:0000256" key="7">
    <source>
        <dbReference type="ARBA" id="ARBA00022759"/>
    </source>
</evidence>
<dbReference type="Gramene" id="KFK36442">
    <property type="protein sequence ID" value="KFK36442"/>
    <property type="gene ID" value="AALP_AA4G124900"/>
</dbReference>
<dbReference type="EMBL" id="CM002872">
    <property type="protein sequence ID" value="KFK36442.1"/>
    <property type="molecule type" value="Genomic_DNA"/>
</dbReference>
<evidence type="ECO:0000256" key="13">
    <source>
        <dbReference type="ARBA" id="ARBA00023125"/>
    </source>
</evidence>
<dbReference type="FunFam" id="3.30.70.270:FF:000020">
    <property type="entry name" value="Transposon Tf2-6 polyprotein-like Protein"/>
    <property type="match status" value="1"/>
</dbReference>
<keyword evidence="11" id="KW-0695">RNA-directed DNA polymerase</keyword>
<evidence type="ECO:0000256" key="12">
    <source>
        <dbReference type="ARBA" id="ARBA00022932"/>
    </source>
</evidence>
<dbReference type="SUPFAM" id="SSF56672">
    <property type="entry name" value="DNA/RNA polymerases"/>
    <property type="match status" value="1"/>
</dbReference>
<evidence type="ECO:0000256" key="15">
    <source>
        <dbReference type="ARBA" id="ARBA00023268"/>
    </source>
</evidence>
<keyword evidence="10" id="KW-0229">DNA integration</keyword>
<dbReference type="Pfam" id="PF24626">
    <property type="entry name" value="SH3_Tf2-1"/>
    <property type="match status" value="1"/>
</dbReference>
<evidence type="ECO:0000259" key="18">
    <source>
        <dbReference type="PROSITE" id="PS50994"/>
    </source>
</evidence>
<keyword evidence="7" id="KW-0255">Endonuclease</keyword>
<keyword evidence="1" id="KW-0645">Protease</keyword>
<dbReference type="GO" id="GO:0015074">
    <property type="term" value="P:DNA integration"/>
    <property type="evidence" value="ECO:0007669"/>
    <property type="project" value="UniProtKB-KW"/>
</dbReference>
<dbReference type="InterPro" id="IPR021109">
    <property type="entry name" value="Peptidase_aspartic_dom_sf"/>
</dbReference>
<evidence type="ECO:0000256" key="10">
    <source>
        <dbReference type="ARBA" id="ARBA00022908"/>
    </source>
</evidence>
<dbReference type="GO" id="GO:0046872">
    <property type="term" value="F:metal ion binding"/>
    <property type="evidence" value="ECO:0007669"/>
    <property type="project" value="UniProtKB-KW"/>
</dbReference>
<evidence type="ECO:0000256" key="4">
    <source>
        <dbReference type="ARBA" id="ARBA00022722"/>
    </source>
</evidence>
<dbReference type="InterPro" id="IPR000953">
    <property type="entry name" value="Chromo/chromo_shadow_dom"/>
</dbReference>
<evidence type="ECO:0000256" key="14">
    <source>
        <dbReference type="ARBA" id="ARBA00023172"/>
    </source>
</evidence>
<dbReference type="PROSITE" id="PS50013">
    <property type="entry name" value="CHROMO_2"/>
    <property type="match status" value="1"/>
</dbReference>
<dbReference type="OrthoDB" id="2013610at2759"/>
<dbReference type="Gene3D" id="2.40.50.40">
    <property type="match status" value="1"/>
</dbReference>
<keyword evidence="15" id="KW-0511">Multifunctional enzyme</keyword>
<dbReference type="CDD" id="cd09274">
    <property type="entry name" value="RNase_HI_RT_Ty3"/>
    <property type="match status" value="1"/>
</dbReference>
<evidence type="ECO:0000256" key="1">
    <source>
        <dbReference type="ARBA" id="ARBA00022670"/>
    </source>
</evidence>
<dbReference type="InterPro" id="IPR041588">
    <property type="entry name" value="Integrase_H2C2"/>
</dbReference>
<evidence type="ECO:0000256" key="5">
    <source>
        <dbReference type="ARBA" id="ARBA00022723"/>
    </source>
</evidence>
<dbReference type="GO" id="GO:0003887">
    <property type="term" value="F:DNA-directed DNA polymerase activity"/>
    <property type="evidence" value="ECO:0007669"/>
    <property type="project" value="UniProtKB-KW"/>
</dbReference>
<evidence type="ECO:0000256" key="11">
    <source>
        <dbReference type="ARBA" id="ARBA00022918"/>
    </source>
</evidence>
<evidence type="ECO:0000259" key="17">
    <source>
        <dbReference type="PROSITE" id="PS50013"/>
    </source>
</evidence>
<dbReference type="SUPFAM" id="SSF50630">
    <property type="entry name" value="Acid proteases"/>
    <property type="match status" value="1"/>
</dbReference>
<dbReference type="Pfam" id="PF17919">
    <property type="entry name" value="RT_RNaseH_2"/>
    <property type="match status" value="1"/>
</dbReference>
<dbReference type="Gene3D" id="1.10.340.70">
    <property type="match status" value="1"/>
</dbReference>
<feature type="compositionally biased region" description="Polar residues" evidence="16">
    <location>
        <begin position="303"/>
        <end position="315"/>
    </location>
</feature>
<dbReference type="Proteomes" id="UP000029120">
    <property type="component" value="Chromosome 4"/>
</dbReference>
<dbReference type="FunFam" id="1.10.340.70:FF:000001">
    <property type="entry name" value="Retrovirus-related Pol polyprotein from transposon gypsy-like Protein"/>
    <property type="match status" value="1"/>
</dbReference>
<keyword evidence="3" id="KW-0548">Nucleotidyltransferase</keyword>
<keyword evidence="14" id="KW-0233">DNA recombination</keyword>